<feature type="binding site" evidence="10">
    <location>
        <begin position="321"/>
        <end position="323"/>
    </location>
    <ligand>
        <name>substrate</name>
        <note>ligand shared with subunit alpha</note>
    </ligand>
</feature>
<dbReference type="Pfam" id="PF08442">
    <property type="entry name" value="ATP-grasp_2"/>
    <property type="match status" value="1"/>
</dbReference>
<dbReference type="RefSeq" id="WP_025300854.1">
    <property type="nucleotide sequence ID" value="NZ_CP006745.1"/>
</dbReference>
<name>V9TSS9_9PROT</name>
<accession>V9TSS9</accession>
<evidence type="ECO:0000313" key="12">
    <source>
        <dbReference type="EMBL" id="AHC73979.1"/>
    </source>
</evidence>
<feature type="binding site" evidence="10">
    <location>
        <position position="264"/>
    </location>
    <ligand>
        <name>substrate</name>
        <note>ligand shared with subunit alpha</note>
    </ligand>
</feature>
<dbReference type="InterPro" id="IPR016102">
    <property type="entry name" value="Succinyl-CoA_synth-like"/>
</dbReference>
<organism evidence="12 13">
    <name type="scientific">Candidatus Endolissoclinum faulkneri L5</name>
    <dbReference type="NCBI Taxonomy" id="1401328"/>
    <lineage>
        <taxon>Bacteria</taxon>
        <taxon>Pseudomonadati</taxon>
        <taxon>Pseudomonadota</taxon>
        <taxon>Alphaproteobacteria</taxon>
        <taxon>Rhodospirillales</taxon>
        <taxon>Rhodospirillaceae</taxon>
        <taxon>Candidatus Endolissoclinum</taxon>
    </lineage>
</organism>
<dbReference type="FunFam" id="3.40.50.261:FF:000001">
    <property type="entry name" value="Succinate--CoA ligase [ADP-forming] subunit beta"/>
    <property type="match status" value="1"/>
</dbReference>
<dbReference type="GO" id="GO:0005524">
    <property type="term" value="F:ATP binding"/>
    <property type="evidence" value="ECO:0007669"/>
    <property type="project" value="UniProtKB-UniRule"/>
</dbReference>
<comment type="similarity">
    <text evidence="1 10">Belongs to the succinate/malate CoA ligase beta subunit family.</text>
</comment>
<dbReference type="GO" id="GO:0006104">
    <property type="term" value="P:succinyl-CoA metabolic process"/>
    <property type="evidence" value="ECO:0007669"/>
    <property type="project" value="TreeGrafter"/>
</dbReference>
<dbReference type="SUPFAM" id="SSF56059">
    <property type="entry name" value="Glutathione synthetase ATP-binding domain-like"/>
    <property type="match status" value="1"/>
</dbReference>
<feature type="domain" description="ATP-grasp" evidence="11">
    <location>
        <begin position="9"/>
        <end position="227"/>
    </location>
</feature>
<dbReference type="InterPro" id="IPR013650">
    <property type="entry name" value="ATP-grasp_succ-CoA_synth-type"/>
</dbReference>
<dbReference type="PATRIC" id="fig|1401328.3.peg.787"/>
<evidence type="ECO:0000256" key="10">
    <source>
        <dbReference type="HAMAP-Rule" id="MF_00558"/>
    </source>
</evidence>
<dbReference type="KEGG" id="efk:P856_778"/>
<comment type="cofactor">
    <cofactor evidence="10">
        <name>Mg(2+)</name>
        <dbReference type="ChEBI" id="CHEBI:18420"/>
    </cofactor>
    <text evidence="10">Binds 1 Mg(2+) ion per subunit.</text>
</comment>
<evidence type="ECO:0000259" key="11">
    <source>
        <dbReference type="PROSITE" id="PS50975"/>
    </source>
</evidence>
<keyword evidence="5 10" id="KW-0547">Nucleotide-binding</keyword>
<comment type="pathway">
    <text evidence="9">One-carbon metabolism; formaldehyde assimilation via serine pathway.</text>
</comment>
<dbReference type="GO" id="GO:0000287">
    <property type="term" value="F:magnesium ion binding"/>
    <property type="evidence" value="ECO:0007669"/>
    <property type="project" value="UniProtKB-UniRule"/>
</dbReference>
<dbReference type="OrthoDB" id="9802602at2"/>
<dbReference type="GO" id="GO:0042709">
    <property type="term" value="C:succinate-CoA ligase complex"/>
    <property type="evidence" value="ECO:0007669"/>
    <property type="project" value="TreeGrafter"/>
</dbReference>
<sequence length="389" mass="42028">MNIHEYQAKALFVKHGIPVPKGGVAFSPEEAVRVAKDLRAQTYVVKAQIHAGGRGKGGGIRVAKSIDEVRYQAEQIINMNLITNQTSPEGRMVKCIYIEESSNIARELYMSLLVDRGTSRIAVIASNEGGVDIEELARKTPEKILTVPIDPAIGMAAHYARRIAFALKLRGKQINAMVEFLTKLYDFCTSCDALLVEINPLIESVAGDIVALDAKINFDDSALYRHHEIAAMRDEDEEDPIEVKANKCGLNYVKLNGSIGCMVNGAGLAMATMDIIKLYGCEPANFLDVGGGATKEQIAAAFELILSDKNVKGIMVNIFGGIMRCDLIAEGIVAAAKKIDLHMPLVIRLDGTNVANGKQILAYSGMKIIAADTLEDAARKIVNAVGELA</sequence>
<keyword evidence="2 10" id="KW-0816">Tricarboxylic acid cycle</keyword>
<dbReference type="SUPFAM" id="SSF52210">
    <property type="entry name" value="Succinyl-CoA synthetase domains"/>
    <property type="match status" value="1"/>
</dbReference>
<comment type="function">
    <text evidence="10">Succinyl-CoA synthetase functions in the citric acid cycle (TCA), coupling the hydrolysis of succinyl-CoA to the synthesis of either ATP or GTP and thus represents the only step of substrate-level phosphorylation in the TCA. The beta subunit provides nucleotide specificity of the enzyme and binds the substrate succinate, while the binding sites for coenzyme A and phosphate are found in the alpha subunit.</text>
</comment>
<dbReference type="eggNOG" id="COG0045">
    <property type="taxonomic scope" value="Bacteria"/>
</dbReference>
<dbReference type="Proteomes" id="UP000018700">
    <property type="component" value="Chromosome"/>
</dbReference>
<evidence type="ECO:0000256" key="9">
    <source>
        <dbReference type="ARBA" id="ARBA00060690"/>
    </source>
</evidence>
<dbReference type="GO" id="GO:0006099">
    <property type="term" value="P:tricarboxylic acid cycle"/>
    <property type="evidence" value="ECO:0007669"/>
    <property type="project" value="UniProtKB-UniRule"/>
</dbReference>
<keyword evidence="6 10" id="KW-0067">ATP-binding</keyword>
<evidence type="ECO:0000256" key="3">
    <source>
        <dbReference type="ARBA" id="ARBA00022598"/>
    </source>
</evidence>
<comment type="catalytic activity">
    <reaction evidence="10">
        <text>GTP + succinate + CoA = succinyl-CoA + GDP + phosphate</text>
        <dbReference type="Rhea" id="RHEA:22120"/>
        <dbReference type="ChEBI" id="CHEBI:30031"/>
        <dbReference type="ChEBI" id="CHEBI:37565"/>
        <dbReference type="ChEBI" id="CHEBI:43474"/>
        <dbReference type="ChEBI" id="CHEBI:57287"/>
        <dbReference type="ChEBI" id="CHEBI:57292"/>
        <dbReference type="ChEBI" id="CHEBI:58189"/>
    </reaction>
</comment>
<dbReference type="PIRSF" id="PIRSF001554">
    <property type="entry name" value="SucCS_beta"/>
    <property type="match status" value="1"/>
</dbReference>
<dbReference type="EC" id="6.2.1.5" evidence="10"/>
<proteinExistence type="inferred from homology"/>
<dbReference type="NCBIfam" id="NF001913">
    <property type="entry name" value="PRK00696.1"/>
    <property type="match status" value="1"/>
</dbReference>
<gene>
    <name evidence="10 12" type="primary">sucC</name>
    <name evidence="12" type="ORF">P856_778</name>
</gene>
<dbReference type="Gene3D" id="3.30.470.20">
    <property type="entry name" value="ATP-grasp fold, B domain"/>
    <property type="match status" value="1"/>
</dbReference>
<evidence type="ECO:0000256" key="1">
    <source>
        <dbReference type="ARBA" id="ARBA00009182"/>
    </source>
</evidence>
<feature type="binding site" evidence="10">
    <location>
        <position position="99"/>
    </location>
    <ligand>
        <name>ATP</name>
        <dbReference type="ChEBI" id="CHEBI:30616"/>
    </ligand>
</feature>
<dbReference type="GO" id="GO:0005829">
    <property type="term" value="C:cytosol"/>
    <property type="evidence" value="ECO:0007669"/>
    <property type="project" value="TreeGrafter"/>
</dbReference>
<comment type="catalytic activity">
    <reaction evidence="10">
        <text>succinate + ATP + CoA = succinyl-CoA + ADP + phosphate</text>
        <dbReference type="Rhea" id="RHEA:17661"/>
        <dbReference type="ChEBI" id="CHEBI:30031"/>
        <dbReference type="ChEBI" id="CHEBI:30616"/>
        <dbReference type="ChEBI" id="CHEBI:43474"/>
        <dbReference type="ChEBI" id="CHEBI:57287"/>
        <dbReference type="ChEBI" id="CHEBI:57292"/>
        <dbReference type="ChEBI" id="CHEBI:456216"/>
        <dbReference type="EC" id="6.2.1.5"/>
    </reaction>
</comment>
<dbReference type="PANTHER" id="PTHR11815:SF10">
    <property type="entry name" value="SUCCINATE--COA LIGASE [GDP-FORMING] SUBUNIT BETA, MITOCHONDRIAL"/>
    <property type="match status" value="1"/>
</dbReference>
<evidence type="ECO:0000256" key="2">
    <source>
        <dbReference type="ARBA" id="ARBA00022532"/>
    </source>
</evidence>
<dbReference type="InterPro" id="IPR005809">
    <property type="entry name" value="Succ_CoA_ligase-like_bsu"/>
</dbReference>
<dbReference type="GO" id="GO:0004776">
    <property type="term" value="F:succinate-CoA ligase (GDP-forming) activity"/>
    <property type="evidence" value="ECO:0007669"/>
    <property type="project" value="RHEA"/>
</dbReference>
<feature type="binding site" evidence="10">
    <location>
        <position position="213"/>
    </location>
    <ligand>
        <name>Mg(2+)</name>
        <dbReference type="ChEBI" id="CHEBI:18420"/>
    </ligand>
</feature>
<dbReference type="Gene3D" id="3.40.50.261">
    <property type="entry name" value="Succinyl-CoA synthetase domains"/>
    <property type="match status" value="1"/>
</dbReference>
<dbReference type="PANTHER" id="PTHR11815">
    <property type="entry name" value="SUCCINYL-COA SYNTHETASE BETA CHAIN"/>
    <property type="match status" value="1"/>
</dbReference>
<keyword evidence="4 10" id="KW-0479">Metal-binding</keyword>
<keyword evidence="13" id="KW-1185">Reference proteome</keyword>
<feature type="binding site" evidence="10">
    <location>
        <position position="107"/>
    </location>
    <ligand>
        <name>ATP</name>
        <dbReference type="ChEBI" id="CHEBI:30616"/>
    </ligand>
</feature>
<dbReference type="NCBIfam" id="TIGR01016">
    <property type="entry name" value="sucCoAbeta"/>
    <property type="match status" value="1"/>
</dbReference>
<evidence type="ECO:0000313" key="13">
    <source>
        <dbReference type="Proteomes" id="UP000018700"/>
    </source>
</evidence>
<feature type="binding site" evidence="10">
    <location>
        <position position="102"/>
    </location>
    <ligand>
        <name>ATP</name>
        <dbReference type="ChEBI" id="CHEBI:30616"/>
    </ligand>
</feature>
<dbReference type="Gene3D" id="3.30.1490.20">
    <property type="entry name" value="ATP-grasp fold, A domain"/>
    <property type="match status" value="1"/>
</dbReference>
<evidence type="ECO:0000256" key="5">
    <source>
        <dbReference type="ARBA" id="ARBA00022741"/>
    </source>
</evidence>
<evidence type="ECO:0000256" key="4">
    <source>
        <dbReference type="ARBA" id="ARBA00022723"/>
    </source>
</evidence>
<dbReference type="InterPro" id="IPR011761">
    <property type="entry name" value="ATP-grasp"/>
</dbReference>
<dbReference type="HAMAP" id="MF_00558">
    <property type="entry name" value="Succ_CoA_beta"/>
    <property type="match status" value="1"/>
</dbReference>
<feature type="binding site" evidence="10">
    <location>
        <begin position="53"/>
        <end position="55"/>
    </location>
    <ligand>
        <name>ATP</name>
        <dbReference type="ChEBI" id="CHEBI:30616"/>
    </ligand>
</feature>
<evidence type="ECO:0000256" key="6">
    <source>
        <dbReference type="ARBA" id="ARBA00022840"/>
    </source>
</evidence>
<dbReference type="PROSITE" id="PS50975">
    <property type="entry name" value="ATP_GRASP"/>
    <property type="match status" value="1"/>
</dbReference>
<comment type="subunit">
    <text evidence="10">Heterotetramer of two alpha and two beta subunits.</text>
</comment>
<dbReference type="AlphaFoldDB" id="V9TSS9"/>
<keyword evidence="3 10" id="KW-0436">Ligase</keyword>
<protein>
    <recommendedName>
        <fullName evidence="10">Succinate--CoA ligase [ADP-forming] subunit beta</fullName>
        <ecNumber evidence="10">6.2.1.5</ecNumber>
    </recommendedName>
    <alternativeName>
        <fullName evidence="10">Succinyl-CoA synthetase subunit beta</fullName>
        <shortName evidence="10">SCS-beta</shortName>
    </alternativeName>
</protein>
<dbReference type="InterPro" id="IPR013815">
    <property type="entry name" value="ATP_grasp_subdomain_1"/>
</dbReference>
<comment type="pathway">
    <text evidence="10">Carbohydrate metabolism; tricarboxylic acid cycle; succinate from succinyl-CoA (ligase route): step 1/1.</text>
</comment>
<feature type="binding site" evidence="10">
    <location>
        <position position="46"/>
    </location>
    <ligand>
        <name>ATP</name>
        <dbReference type="ChEBI" id="CHEBI:30616"/>
    </ligand>
</feature>
<dbReference type="UniPathway" id="UPA00223">
    <property type="reaction ID" value="UER00999"/>
</dbReference>
<dbReference type="STRING" id="1401328.P856_778"/>
<evidence type="ECO:0000256" key="7">
    <source>
        <dbReference type="ARBA" id="ARBA00022842"/>
    </source>
</evidence>
<dbReference type="FunFam" id="3.30.1490.20:FF:000002">
    <property type="entry name" value="Succinate--CoA ligase [ADP-forming] subunit beta"/>
    <property type="match status" value="1"/>
</dbReference>
<keyword evidence="7 10" id="KW-0460">Magnesium</keyword>
<dbReference type="FunFam" id="3.30.470.20:FF:000002">
    <property type="entry name" value="Succinate--CoA ligase [ADP-forming] subunit beta"/>
    <property type="match status" value="1"/>
</dbReference>
<evidence type="ECO:0000256" key="8">
    <source>
        <dbReference type="ARBA" id="ARBA00052241"/>
    </source>
</evidence>
<feature type="binding site" evidence="10">
    <location>
        <position position="199"/>
    </location>
    <ligand>
        <name>Mg(2+)</name>
        <dbReference type="ChEBI" id="CHEBI:18420"/>
    </ligand>
</feature>
<dbReference type="HOGENOM" id="CLU_037430_0_2_5"/>
<comment type="catalytic activity">
    <reaction evidence="8">
        <text>(S)-malate + ATP + CoA = (S)-malyl-CoA + ADP + phosphate</text>
        <dbReference type="Rhea" id="RHEA:26193"/>
        <dbReference type="ChEBI" id="CHEBI:15589"/>
        <dbReference type="ChEBI" id="CHEBI:30616"/>
        <dbReference type="ChEBI" id="CHEBI:43474"/>
        <dbReference type="ChEBI" id="CHEBI:57287"/>
        <dbReference type="ChEBI" id="CHEBI:57317"/>
        <dbReference type="ChEBI" id="CHEBI:456216"/>
        <dbReference type="EC" id="6.2.1.9"/>
    </reaction>
</comment>
<dbReference type="GO" id="GO:0050074">
    <property type="term" value="F:malate-CoA ligase activity"/>
    <property type="evidence" value="ECO:0007669"/>
    <property type="project" value="UniProtKB-EC"/>
</dbReference>
<dbReference type="InterPro" id="IPR005811">
    <property type="entry name" value="SUCC_ACL_C"/>
</dbReference>
<reference evidence="12 13" key="1">
    <citation type="journal article" date="2013" name="PLoS ONE">
        <title>Bacterial endosymbiosis in a chordate host: long-term co-evolution and conservation of secondary metabolism.</title>
        <authorList>
            <person name="Kwan J.C."/>
            <person name="Schmidt E.W."/>
        </authorList>
    </citation>
    <scope>NUCLEOTIDE SEQUENCE [LARGE SCALE GENOMIC DNA]</scope>
    <source>
        <strain evidence="13">faulkneri L5</strain>
    </source>
</reference>
<dbReference type="Pfam" id="PF00549">
    <property type="entry name" value="Ligase_CoA"/>
    <property type="match status" value="1"/>
</dbReference>
<dbReference type="GO" id="GO:0004775">
    <property type="term" value="F:succinate-CoA ligase (ADP-forming) activity"/>
    <property type="evidence" value="ECO:0007669"/>
    <property type="project" value="UniProtKB-UniRule"/>
</dbReference>
<dbReference type="EMBL" id="CP006745">
    <property type="protein sequence ID" value="AHC73979.1"/>
    <property type="molecule type" value="Genomic_DNA"/>
</dbReference>